<feature type="compositionally biased region" description="Low complexity" evidence="4">
    <location>
        <begin position="399"/>
        <end position="414"/>
    </location>
</feature>
<reference evidence="7 8" key="1">
    <citation type="submission" date="2015-01" db="EMBL/GenBank/DDBJ databases">
        <title>Evolution of Trichinella species and genotypes.</title>
        <authorList>
            <person name="Korhonen P.K."/>
            <person name="Edoardo P."/>
            <person name="Giuseppe L.R."/>
            <person name="Gasser R.B."/>
        </authorList>
    </citation>
    <scope>NUCLEOTIDE SEQUENCE [LARGE SCALE GENOMIC DNA]</scope>
    <source>
        <strain evidence="7">ISS1029</strain>
    </source>
</reference>
<feature type="disulfide bond" evidence="3">
    <location>
        <begin position="235"/>
        <end position="244"/>
    </location>
</feature>
<keyword evidence="1" id="KW-0732">Signal</keyword>
<sequence>MQTTTIIIPSEALDIGLFFSVFVFNHFRQNQLHQTKKPMISADCCCWLLPIIWLVTVLSAADESAEKAAGEHVLRSFIITCCENGYPEPDEEIAAAVQEWTIQRVDADRRFNACKSYTGNYNISLALLPPKELKKSGEFGVRCKCPDGMDNLDRNCRYLPECWNGGYRSFSIDLRCVCPEPWFGALCEKFCANGQLVKDGGYDVCQCRPNFYGEECDHVLCFNHGTPVKGRGCLCRFPFVGMHCETELGHLVEFPAESRVKWYSYLFGTCSSIFLILLTALIAYCLFRRRKTQLNNGRQQPLTANGHHPASTCNPADGGQSAQIARMFWTDMGGRPLVDVCQLPPPPNYEDVVAMAEGRVRAQQSETDGHNQTDTAQVQSAVSPPVLLTTSESPNPVANNNNTNTNHTTNNNHTQQDNKQTVEPVEKAPPDESQQHDDQTNSPTS</sequence>
<dbReference type="GO" id="GO:0005576">
    <property type="term" value="C:extracellular region"/>
    <property type="evidence" value="ECO:0007669"/>
    <property type="project" value="TreeGrafter"/>
</dbReference>
<comment type="caution">
    <text evidence="7">The sequence shown here is derived from an EMBL/GenBank/DDBJ whole genome shotgun (WGS) entry which is preliminary data.</text>
</comment>
<keyword evidence="5" id="KW-0472">Membrane</keyword>
<dbReference type="PANTHER" id="PTHR14949:SF54">
    <property type="entry name" value="VWFD DOMAIN-CONTAINING PROTEIN"/>
    <property type="match status" value="1"/>
</dbReference>
<dbReference type="PROSITE" id="PS50026">
    <property type="entry name" value="EGF_3"/>
    <property type="match status" value="1"/>
</dbReference>
<dbReference type="PROSITE" id="PS00022">
    <property type="entry name" value="EGF_1"/>
    <property type="match status" value="1"/>
</dbReference>
<comment type="caution">
    <text evidence="3">Lacks conserved residue(s) required for the propagation of feature annotation.</text>
</comment>
<name>A0A0V1I4U7_9BILA</name>
<accession>A0A0V1I4U7</accession>
<keyword evidence="5" id="KW-0812">Transmembrane</keyword>
<dbReference type="Proteomes" id="UP000055024">
    <property type="component" value="Unassembled WGS sequence"/>
</dbReference>
<dbReference type="AlphaFoldDB" id="A0A0V1I4U7"/>
<feature type="compositionally biased region" description="Basic and acidic residues" evidence="4">
    <location>
        <begin position="424"/>
        <end position="439"/>
    </location>
</feature>
<dbReference type="STRING" id="268475.A0A0V1I4U7"/>
<evidence type="ECO:0000256" key="4">
    <source>
        <dbReference type="SAM" id="MobiDB-lite"/>
    </source>
</evidence>
<evidence type="ECO:0000313" key="7">
    <source>
        <dbReference type="EMBL" id="KRZ17898.1"/>
    </source>
</evidence>
<keyword evidence="8" id="KW-1185">Reference proteome</keyword>
<evidence type="ECO:0000259" key="6">
    <source>
        <dbReference type="PROSITE" id="PS50026"/>
    </source>
</evidence>
<dbReference type="PROSITE" id="PS01186">
    <property type="entry name" value="EGF_2"/>
    <property type="match status" value="1"/>
</dbReference>
<gene>
    <name evidence="7" type="ORF">T11_4831</name>
</gene>
<keyword evidence="2 3" id="KW-1015">Disulfide bond</keyword>
<evidence type="ECO:0000256" key="1">
    <source>
        <dbReference type="ARBA" id="ARBA00022729"/>
    </source>
</evidence>
<keyword evidence="5" id="KW-1133">Transmembrane helix</keyword>
<proteinExistence type="predicted"/>
<feature type="transmembrane region" description="Helical" evidence="5">
    <location>
        <begin position="6"/>
        <end position="27"/>
    </location>
</feature>
<dbReference type="PANTHER" id="PTHR14949">
    <property type="entry name" value="EGF-LIKE-DOMAIN, MULTIPLE 7, 8"/>
    <property type="match status" value="1"/>
</dbReference>
<evidence type="ECO:0000256" key="5">
    <source>
        <dbReference type="SAM" id="Phobius"/>
    </source>
</evidence>
<feature type="region of interest" description="Disordered" evidence="4">
    <location>
        <begin position="387"/>
        <end position="445"/>
    </location>
</feature>
<organism evidence="7 8">
    <name type="scientific">Trichinella zimbabwensis</name>
    <dbReference type="NCBI Taxonomy" id="268475"/>
    <lineage>
        <taxon>Eukaryota</taxon>
        <taxon>Metazoa</taxon>
        <taxon>Ecdysozoa</taxon>
        <taxon>Nematoda</taxon>
        <taxon>Enoplea</taxon>
        <taxon>Dorylaimia</taxon>
        <taxon>Trichinellida</taxon>
        <taxon>Trichinellidae</taxon>
        <taxon>Trichinella</taxon>
    </lineage>
</organism>
<dbReference type="Gene3D" id="2.10.25.10">
    <property type="entry name" value="Laminin"/>
    <property type="match status" value="1"/>
</dbReference>
<dbReference type="GO" id="GO:0009986">
    <property type="term" value="C:cell surface"/>
    <property type="evidence" value="ECO:0007669"/>
    <property type="project" value="TreeGrafter"/>
</dbReference>
<evidence type="ECO:0000256" key="2">
    <source>
        <dbReference type="ARBA" id="ARBA00023157"/>
    </source>
</evidence>
<dbReference type="EMBL" id="JYDP01000005">
    <property type="protein sequence ID" value="KRZ17898.1"/>
    <property type="molecule type" value="Genomic_DNA"/>
</dbReference>
<protein>
    <recommendedName>
        <fullName evidence="6">EGF-like domain-containing protein</fullName>
    </recommendedName>
</protein>
<feature type="region of interest" description="Disordered" evidence="4">
    <location>
        <begin position="298"/>
        <end position="317"/>
    </location>
</feature>
<evidence type="ECO:0000256" key="3">
    <source>
        <dbReference type="PROSITE-ProRule" id="PRU00076"/>
    </source>
</evidence>
<feature type="domain" description="EGF-like" evidence="6">
    <location>
        <begin position="212"/>
        <end position="245"/>
    </location>
</feature>
<feature type="transmembrane region" description="Helical" evidence="5">
    <location>
        <begin position="262"/>
        <end position="287"/>
    </location>
</feature>
<dbReference type="InterPro" id="IPR050969">
    <property type="entry name" value="Dev_Signal_Modulators"/>
</dbReference>
<dbReference type="InterPro" id="IPR000742">
    <property type="entry name" value="EGF"/>
</dbReference>
<keyword evidence="3" id="KW-0245">EGF-like domain</keyword>
<dbReference type="GO" id="GO:0005102">
    <property type="term" value="F:signaling receptor binding"/>
    <property type="evidence" value="ECO:0007669"/>
    <property type="project" value="TreeGrafter"/>
</dbReference>
<evidence type="ECO:0000313" key="8">
    <source>
        <dbReference type="Proteomes" id="UP000055024"/>
    </source>
</evidence>
<dbReference type="OrthoDB" id="10255768at2759"/>
<feature type="compositionally biased region" description="Polar residues" evidence="4">
    <location>
        <begin position="387"/>
        <end position="398"/>
    </location>
</feature>